<feature type="active site" description="Charge relay system" evidence="5">
    <location>
        <position position="285"/>
    </location>
</feature>
<dbReference type="EMBL" id="RIAR02000001">
    <property type="protein sequence ID" value="NSL85910.1"/>
    <property type="molecule type" value="Genomic_DNA"/>
</dbReference>
<dbReference type="PRINTS" id="PR00723">
    <property type="entry name" value="SUBTILISIN"/>
</dbReference>
<dbReference type="OrthoDB" id="9798386at2"/>
<organism evidence="6 7">
    <name type="scientific">Chitinophaga solisilvae</name>
    <dbReference type="NCBI Taxonomy" id="1233460"/>
    <lineage>
        <taxon>Bacteria</taxon>
        <taxon>Pseudomonadati</taxon>
        <taxon>Bacteroidota</taxon>
        <taxon>Chitinophagia</taxon>
        <taxon>Chitinophagales</taxon>
        <taxon>Chitinophagaceae</taxon>
        <taxon>Chitinophaga</taxon>
    </lineage>
</organism>
<comment type="caution">
    <text evidence="6">The sequence shown here is derived from an EMBL/GenBank/DDBJ whole genome shotgun (WGS) entry which is preliminary data.</text>
</comment>
<evidence type="ECO:0000256" key="2">
    <source>
        <dbReference type="ARBA" id="ARBA00022670"/>
    </source>
</evidence>
<dbReference type="AlphaFoldDB" id="A0A3S1CS46"/>
<dbReference type="PANTHER" id="PTHR43806:SF11">
    <property type="entry name" value="CEREVISIN-RELATED"/>
    <property type="match status" value="1"/>
</dbReference>
<dbReference type="GO" id="GO:0004252">
    <property type="term" value="F:serine-type endopeptidase activity"/>
    <property type="evidence" value="ECO:0007669"/>
    <property type="project" value="UniProtKB-UniRule"/>
</dbReference>
<gene>
    <name evidence="6" type="ORF">ECE50_003645</name>
</gene>
<keyword evidence="4 5" id="KW-0720">Serine protease</keyword>
<evidence type="ECO:0000256" key="3">
    <source>
        <dbReference type="ARBA" id="ARBA00022801"/>
    </source>
</evidence>
<accession>A0A3S1CS46</accession>
<dbReference type="Pfam" id="PF00082">
    <property type="entry name" value="Peptidase_S8"/>
    <property type="match status" value="1"/>
</dbReference>
<feature type="active site" description="Charge relay system" evidence="5">
    <location>
        <position position="456"/>
    </location>
</feature>
<proteinExistence type="inferred from homology"/>
<evidence type="ECO:0000313" key="6">
    <source>
        <dbReference type="EMBL" id="NSL85910.1"/>
    </source>
</evidence>
<dbReference type="Proteomes" id="UP000281028">
    <property type="component" value="Unassembled WGS sequence"/>
</dbReference>
<dbReference type="InterPro" id="IPR015500">
    <property type="entry name" value="Peptidase_S8_subtilisin-rel"/>
</dbReference>
<name>A0A3S1CS46_9BACT</name>
<protein>
    <submittedName>
        <fullName evidence="6">S8 family serine peptidase</fullName>
    </submittedName>
</protein>
<feature type="active site" description="Charge relay system" evidence="5">
    <location>
        <position position="244"/>
    </location>
</feature>
<dbReference type="InterPro" id="IPR000209">
    <property type="entry name" value="Peptidase_S8/S53_dom"/>
</dbReference>
<dbReference type="InterPro" id="IPR050131">
    <property type="entry name" value="Peptidase_S8_subtilisin-like"/>
</dbReference>
<dbReference type="PANTHER" id="PTHR43806">
    <property type="entry name" value="PEPTIDASE S8"/>
    <property type="match status" value="1"/>
</dbReference>
<evidence type="ECO:0000313" key="7">
    <source>
        <dbReference type="Proteomes" id="UP000281028"/>
    </source>
</evidence>
<comment type="similarity">
    <text evidence="1 5">Belongs to the peptidase S8 family.</text>
</comment>
<evidence type="ECO:0000256" key="5">
    <source>
        <dbReference type="PROSITE-ProRule" id="PRU01240"/>
    </source>
</evidence>
<keyword evidence="3 5" id="KW-0378">Hydrolase</keyword>
<evidence type="ECO:0000256" key="4">
    <source>
        <dbReference type="ARBA" id="ARBA00022825"/>
    </source>
</evidence>
<dbReference type="Gene3D" id="3.40.50.200">
    <property type="entry name" value="Peptidase S8/S53 domain"/>
    <property type="match status" value="1"/>
</dbReference>
<keyword evidence="2 5" id="KW-0645">Protease</keyword>
<dbReference type="PROSITE" id="PS51257">
    <property type="entry name" value="PROKAR_LIPOPROTEIN"/>
    <property type="match status" value="1"/>
</dbReference>
<dbReference type="GO" id="GO:0006508">
    <property type="term" value="P:proteolysis"/>
    <property type="evidence" value="ECO:0007669"/>
    <property type="project" value="UniProtKB-KW"/>
</dbReference>
<reference evidence="6" key="1">
    <citation type="submission" date="2020-05" db="EMBL/GenBank/DDBJ databases">
        <title>Chitinophaga laudate sp. nov., isolated from a tropical peat swamp.</title>
        <authorList>
            <person name="Goh C.B.S."/>
            <person name="Lee M.S."/>
            <person name="Parimannan S."/>
            <person name="Pasbakhsh P."/>
            <person name="Yule C.M."/>
            <person name="Rajandas H."/>
            <person name="Loke S."/>
            <person name="Croft L."/>
            <person name="Tan J.B.L."/>
        </authorList>
    </citation>
    <scope>NUCLEOTIDE SEQUENCE</scope>
    <source>
        <strain evidence="6">Mgbs1</strain>
    </source>
</reference>
<dbReference type="PROSITE" id="PS51892">
    <property type="entry name" value="SUBTILASE"/>
    <property type="match status" value="1"/>
</dbReference>
<evidence type="ECO:0000256" key="1">
    <source>
        <dbReference type="ARBA" id="ARBA00011073"/>
    </source>
</evidence>
<keyword evidence="7" id="KW-1185">Reference proteome</keyword>
<dbReference type="InterPro" id="IPR036852">
    <property type="entry name" value="Peptidase_S8/S53_dom_sf"/>
</dbReference>
<sequence>MRISYLLAACLLIVASSSCNRQETPLNPGSAGENPNEVIPKSAINALVNEQLRLNDRFNWKMVGDKVAWSALVQGDSILAVGYQPAGTGNLDEMIDKIDIRSQSWQAARQTVLNLIAENEKVTGANAKNIITYEASRLPVFYVKASRLATVKALRASGMVRYAEPSGYGKYMNDGQAAKRSPATESGGLSFGCDANLPNTSLVAGTDYINITPGAKQSWNYALHSIPQAWTKSTGSNVKVMVIDTGTSPDQANLGSSFNQGASTGRTVEKGVTYPGGTPADVCGHGTKMAGVVAAPRGVNGNSAGIAYNCNLLAVHAAENVVLLSSESLQGVADAYVQGGDNASVKIISMSMGTIFESGQVTDAVNYANNKGKLLFCAAGTTNSFFGGLLGVIYPAYLPAVQAVTGVTESITTPCENCHTGSQVAFTIIMEKNGNRRNPLTTTATGDAPSTVGGSSVATASAAGIAALVWSKYPSYPKDSIVARMKRASSNYPNRDSKLGWGYVNAAVAVGN</sequence>
<dbReference type="SUPFAM" id="SSF52743">
    <property type="entry name" value="Subtilisin-like"/>
    <property type="match status" value="1"/>
</dbReference>